<feature type="domain" description="K Homology" evidence="3">
    <location>
        <begin position="24"/>
        <end position="121"/>
    </location>
</feature>
<evidence type="ECO:0000256" key="1">
    <source>
        <dbReference type="PROSITE-ProRule" id="PRU00117"/>
    </source>
</evidence>
<dbReference type="GO" id="GO:0003723">
    <property type="term" value="F:RNA binding"/>
    <property type="evidence" value="ECO:0007669"/>
    <property type="project" value="UniProtKB-UniRule"/>
</dbReference>
<dbReference type="InterPro" id="IPR036612">
    <property type="entry name" value="KH_dom_type_1_sf"/>
</dbReference>
<evidence type="ECO:0000313" key="4">
    <source>
        <dbReference type="EMBL" id="KAK9840035.1"/>
    </source>
</evidence>
<name>A0AAW1S2H6_9CHLO</name>
<dbReference type="Pfam" id="PF22675">
    <property type="entry name" value="KH-I_KHDC4-BBP"/>
    <property type="match status" value="1"/>
</dbReference>
<evidence type="ECO:0000259" key="3">
    <source>
        <dbReference type="SMART" id="SM00322"/>
    </source>
</evidence>
<dbReference type="Gene3D" id="3.30.1370.10">
    <property type="entry name" value="K Homology domain, type 1"/>
    <property type="match status" value="1"/>
</dbReference>
<gene>
    <name evidence="4" type="ORF">WJX74_002383</name>
</gene>
<comment type="caution">
    <text evidence="4">The sequence shown here is derived from an EMBL/GenBank/DDBJ whole genome shotgun (WGS) entry which is preliminary data.</text>
</comment>
<evidence type="ECO:0000256" key="2">
    <source>
        <dbReference type="SAM" id="MobiDB-lite"/>
    </source>
</evidence>
<dbReference type="SMART" id="SM00322">
    <property type="entry name" value="KH"/>
    <property type="match status" value="1"/>
</dbReference>
<protein>
    <recommendedName>
        <fullName evidence="3">K Homology domain-containing protein</fullName>
    </recommendedName>
</protein>
<organism evidence="4 5">
    <name type="scientific">Apatococcus lobatus</name>
    <dbReference type="NCBI Taxonomy" id="904363"/>
    <lineage>
        <taxon>Eukaryota</taxon>
        <taxon>Viridiplantae</taxon>
        <taxon>Chlorophyta</taxon>
        <taxon>core chlorophytes</taxon>
        <taxon>Trebouxiophyceae</taxon>
        <taxon>Chlorellales</taxon>
        <taxon>Chlorellaceae</taxon>
        <taxon>Apatococcus</taxon>
    </lineage>
</organism>
<feature type="region of interest" description="Disordered" evidence="2">
    <location>
        <begin position="300"/>
        <end position="335"/>
    </location>
</feature>
<dbReference type="SUPFAM" id="SSF54791">
    <property type="entry name" value="Eukaryotic type KH-domain (KH-domain type I)"/>
    <property type="match status" value="1"/>
</dbReference>
<keyword evidence="5" id="KW-1185">Reference proteome</keyword>
<feature type="region of interest" description="Disordered" evidence="2">
    <location>
        <begin position="213"/>
        <end position="262"/>
    </location>
</feature>
<dbReference type="PROSITE" id="PS50084">
    <property type="entry name" value="KH_TYPE_1"/>
    <property type="match status" value="1"/>
</dbReference>
<sequence length="335" mass="36497">MVETHLERKLRQLGLNADAASVVKKLHFKLYFPRPPYTNLQYRAARAKDGFNFVGLVLGHQGRTIQQIQQTTGARVEIHSKQGNLNGDHPIATDPTLHAKIIASNEDSLEEATRFVARLLEPVNAEHEEFEVTPGGSAILIAIPKQHAESKRQAKQQRKASLRAEQELQRAFNHRRSHSIDSGNSLISETVHMSTSSLTADTEADIGSIAESESPFAHPLPDHHNSADGGPAWISPAGSQPSQARQAPTRTDGPGPHDPIVLPARTASKAWSDHCSPAWPITEPYSEAFHSSIQAAAVDAQELHQDGRSQEATKDYSVQAPADQPGTLQQTTCTS</sequence>
<keyword evidence="1" id="KW-0694">RNA-binding</keyword>
<feature type="compositionally biased region" description="Polar residues" evidence="2">
    <location>
        <begin position="237"/>
        <end position="249"/>
    </location>
</feature>
<dbReference type="InterPro" id="IPR004087">
    <property type="entry name" value="KH_dom"/>
</dbReference>
<proteinExistence type="predicted"/>
<dbReference type="EMBL" id="JALJOS010000004">
    <property type="protein sequence ID" value="KAK9840035.1"/>
    <property type="molecule type" value="Genomic_DNA"/>
</dbReference>
<feature type="compositionally biased region" description="Basic and acidic residues" evidence="2">
    <location>
        <begin position="301"/>
        <end position="314"/>
    </location>
</feature>
<dbReference type="Proteomes" id="UP001438707">
    <property type="component" value="Unassembled WGS sequence"/>
</dbReference>
<evidence type="ECO:0000313" key="5">
    <source>
        <dbReference type="Proteomes" id="UP001438707"/>
    </source>
</evidence>
<accession>A0AAW1S2H6</accession>
<dbReference type="InterPro" id="IPR055256">
    <property type="entry name" value="KH_1_KHDC4/BBP-like"/>
</dbReference>
<dbReference type="AlphaFoldDB" id="A0AAW1S2H6"/>
<feature type="compositionally biased region" description="Polar residues" evidence="2">
    <location>
        <begin position="326"/>
        <end position="335"/>
    </location>
</feature>
<reference evidence="4 5" key="1">
    <citation type="journal article" date="2024" name="Nat. Commun.">
        <title>Phylogenomics reveals the evolutionary origins of lichenization in chlorophyte algae.</title>
        <authorList>
            <person name="Puginier C."/>
            <person name="Libourel C."/>
            <person name="Otte J."/>
            <person name="Skaloud P."/>
            <person name="Haon M."/>
            <person name="Grisel S."/>
            <person name="Petersen M."/>
            <person name="Berrin J.G."/>
            <person name="Delaux P.M."/>
            <person name="Dal Grande F."/>
            <person name="Keller J."/>
        </authorList>
    </citation>
    <scope>NUCLEOTIDE SEQUENCE [LARGE SCALE GENOMIC DNA]</scope>
    <source>
        <strain evidence="4 5">SAG 2145</strain>
    </source>
</reference>